<organism evidence="1 2">
    <name type="scientific">Cellvibrio fibrivorans</name>
    <dbReference type="NCBI Taxonomy" id="126350"/>
    <lineage>
        <taxon>Bacteria</taxon>
        <taxon>Pseudomonadati</taxon>
        <taxon>Pseudomonadota</taxon>
        <taxon>Gammaproteobacteria</taxon>
        <taxon>Cellvibrionales</taxon>
        <taxon>Cellvibrionaceae</taxon>
        <taxon>Cellvibrio</taxon>
    </lineage>
</organism>
<proteinExistence type="predicted"/>
<name>A0ABU1US53_9GAMM</name>
<accession>A0ABU1US53</accession>
<dbReference type="RefSeq" id="WP_310067101.1">
    <property type="nucleotide sequence ID" value="NZ_JAVDVX010000001.1"/>
</dbReference>
<sequence>MSSRKFFILFIACAAVPLIAAQLSLSMGWFSQGGNNKGQWLQHEIQLLPDLTHSSQDKSLQDTFADASVHWHLVYVQAAACDQECEQALFTLQQLYAGMGRKQLKIKPVVMAAQEPAQLKQFPALGWQPEQSAATELQNQIVIVNQRGLVLLRYPVDSNPEHMRDLARDIRTDLLRLINYDRSGA</sequence>
<dbReference type="EMBL" id="JAVDVX010000001">
    <property type="protein sequence ID" value="MDR7088014.1"/>
    <property type="molecule type" value="Genomic_DNA"/>
</dbReference>
<reference evidence="1 2" key="1">
    <citation type="submission" date="2023-07" db="EMBL/GenBank/DDBJ databases">
        <title>Sorghum-associated microbial communities from plants grown in Nebraska, USA.</title>
        <authorList>
            <person name="Schachtman D."/>
        </authorList>
    </citation>
    <scope>NUCLEOTIDE SEQUENCE [LARGE SCALE GENOMIC DNA]</scope>
    <source>
        <strain evidence="1 2">BE190</strain>
    </source>
</reference>
<protein>
    <recommendedName>
        <fullName evidence="3">Thioredoxin domain-containing protein</fullName>
    </recommendedName>
</protein>
<evidence type="ECO:0000313" key="2">
    <source>
        <dbReference type="Proteomes" id="UP001253595"/>
    </source>
</evidence>
<comment type="caution">
    <text evidence="1">The sequence shown here is derived from an EMBL/GenBank/DDBJ whole genome shotgun (WGS) entry which is preliminary data.</text>
</comment>
<keyword evidence="2" id="KW-1185">Reference proteome</keyword>
<evidence type="ECO:0008006" key="3">
    <source>
        <dbReference type="Google" id="ProtNLM"/>
    </source>
</evidence>
<evidence type="ECO:0000313" key="1">
    <source>
        <dbReference type="EMBL" id="MDR7088014.1"/>
    </source>
</evidence>
<dbReference type="Proteomes" id="UP001253595">
    <property type="component" value="Unassembled WGS sequence"/>
</dbReference>
<gene>
    <name evidence="1" type="ORF">J2X05_000017</name>
</gene>